<dbReference type="STRING" id="154538.A0A1M2VII9"/>
<feature type="compositionally biased region" description="Low complexity" evidence="1">
    <location>
        <begin position="248"/>
        <end position="259"/>
    </location>
</feature>
<evidence type="ECO:0000313" key="3">
    <source>
        <dbReference type="Proteomes" id="UP000184267"/>
    </source>
</evidence>
<feature type="compositionally biased region" description="Low complexity" evidence="1">
    <location>
        <begin position="40"/>
        <end position="55"/>
    </location>
</feature>
<sequence>MDPNQTFPEQRPSTSRTTSRRKSPPPTFINLDDCKPILATTTTNTSTNSSNHGTTAFVFTSSRTLRALQDREDRRASPGSPPVPSPATPPTPSTSSSCASRHRAQLTLTQLTKHSEGAIDARALIGPKMRAAGFVNLPHTFASRSEAGFPGALSQAFPVSSHFPLMPSDPPNFPPVLFVNPSVAATLPWDYQREVPWSFPSTNRATEPSGLPSSETVSNEPTPGTVTVSASLLRPPPAPPPLHRDNMLGSSGSSGSECSGLFSSSGSSFTLFSSQSSPSAGLTSVEEIDEEEYEVGHKGKARAKELEPSEFPFPAAYEQSPRSARSHGSRASSATASPTIYAGPGPATRSFSSVQFSTASSPSTHWQDIRITRLPPPLLPSPALEERRERPKTTEKPSQLPTRSFISAKPAKSQRQYSLTELCDSSPLVWLTTSDIFVPPAPIARSPIRASSLAPSSLSISASRPRPAVKAPPNRRHVTAPDTVPTLASTTERHHRIPSTPLRHHPIPSKRVPVPSDQDSGETKASRGGKQDLAKDSSRAGGAEIHRWSDGVAAADSKSRGQESAGSGTGRRARGRDTRGKSLGASETEEERAAAGKTESGLEQARQGLTASVLAHRERDREYARHVAADRERDKLVKQKQRAHRKLRGDPLRDDAQSESESTMVDQPFTAAKSID</sequence>
<accession>A0A1M2VII9</accession>
<dbReference type="EMBL" id="MNAD01001191">
    <property type="protein sequence ID" value="OJT07333.1"/>
    <property type="molecule type" value="Genomic_DNA"/>
</dbReference>
<dbReference type="Proteomes" id="UP000184267">
    <property type="component" value="Unassembled WGS sequence"/>
</dbReference>
<reference evidence="2 3" key="1">
    <citation type="submission" date="2016-10" db="EMBL/GenBank/DDBJ databases">
        <title>Genome sequence of the basidiomycete white-rot fungus Trametes pubescens.</title>
        <authorList>
            <person name="Makela M.R."/>
            <person name="Granchi Z."/>
            <person name="Peng M."/>
            <person name="De Vries R.P."/>
            <person name="Grigoriev I."/>
            <person name="Riley R."/>
            <person name="Hilden K."/>
        </authorList>
    </citation>
    <scope>NUCLEOTIDE SEQUENCE [LARGE SCALE GENOMIC DNA]</scope>
    <source>
        <strain evidence="2 3">FBCC735</strain>
    </source>
</reference>
<organism evidence="2 3">
    <name type="scientific">Trametes pubescens</name>
    <name type="common">White-rot fungus</name>
    <dbReference type="NCBI Taxonomy" id="154538"/>
    <lineage>
        <taxon>Eukaryota</taxon>
        <taxon>Fungi</taxon>
        <taxon>Dikarya</taxon>
        <taxon>Basidiomycota</taxon>
        <taxon>Agaricomycotina</taxon>
        <taxon>Agaricomycetes</taxon>
        <taxon>Polyporales</taxon>
        <taxon>Polyporaceae</taxon>
        <taxon>Trametes</taxon>
    </lineage>
</organism>
<feature type="compositionally biased region" description="Pro residues" evidence="1">
    <location>
        <begin position="79"/>
        <end position="92"/>
    </location>
</feature>
<feature type="compositionally biased region" description="Polar residues" evidence="1">
    <location>
        <begin position="200"/>
        <end position="230"/>
    </location>
</feature>
<dbReference type="OrthoDB" id="2757526at2759"/>
<dbReference type="OMA" id="LDDCKPI"/>
<feature type="compositionally biased region" description="Basic and acidic residues" evidence="1">
    <location>
        <begin position="384"/>
        <end position="395"/>
    </location>
</feature>
<feature type="compositionally biased region" description="Basic residues" evidence="1">
    <location>
        <begin position="493"/>
        <end position="508"/>
    </location>
</feature>
<feature type="region of interest" description="Disordered" evidence="1">
    <location>
        <begin position="453"/>
        <end position="676"/>
    </location>
</feature>
<evidence type="ECO:0000313" key="2">
    <source>
        <dbReference type="EMBL" id="OJT07333.1"/>
    </source>
</evidence>
<feature type="region of interest" description="Disordered" evidence="1">
    <location>
        <begin position="1"/>
        <end position="102"/>
    </location>
</feature>
<feature type="compositionally biased region" description="Basic and acidic residues" evidence="1">
    <location>
        <begin position="294"/>
        <end position="307"/>
    </location>
</feature>
<name>A0A1M2VII9_TRAPU</name>
<feature type="compositionally biased region" description="Low complexity" evidence="1">
    <location>
        <begin position="350"/>
        <end position="364"/>
    </location>
</feature>
<feature type="compositionally biased region" description="Basic residues" evidence="1">
    <location>
        <begin position="638"/>
        <end position="647"/>
    </location>
</feature>
<keyword evidence="3" id="KW-1185">Reference proteome</keyword>
<protein>
    <submittedName>
        <fullName evidence="2">Uncharacterized protein</fullName>
    </submittedName>
</protein>
<feature type="compositionally biased region" description="Basic and acidic residues" evidence="1">
    <location>
        <begin position="521"/>
        <end position="549"/>
    </location>
</feature>
<proteinExistence type="predicted"/>
<feature type="compositionally biased region" description="Basic and acidic residues" evidence="1">
    <location>
        <begin position="615"/>
        <end position="637"/>
    </location>
</feature>
<gene>
    <name evidence="2" type="ORF">TRAPUB_1799</name>
</gene>
<dbReference type="AlphaFoldDB" id="A0A1M2VII9"/>
<feature type="compositionally biased region" description="Low complexity" evidence="1">
    <location>
        <begin position="453"/>
        <end position="468"/>
    </location>
</feature>
<evidence type="ECO:0000256" key="1">
    <source>
        <dbReference type="SAM" id="MobiDB-lite"/>
    </source>
</evidence>
<feature type="region of interest" description="Disordered" evidence="1">
    <location>
        <begin position="200"/>
        <end position="259"/>
    </location>
</feature>
<feature type="region of interest" description="Disordered" evidence="1">
    <location>
        <begin position="272"/>
        <end position="411"/>
    </location>
</feature>
<comment type="caution">
    <text evidence="2">The sequence shown here is derived from an EMBL/GenBank/DDBJ whole genome shotgun (WGS) entry which is preliminary data.</text>
</comment>